<keyword evidence="6 10" id="KW-0547">Nucleotide-binding</keyword>
<name>A0A0G0WAQ0_9BACT</name>
<dbReference type="InterPro" id="IPR014729">
    <property type="entry name" value="Rossmann-like_a/b/a_fold"/>
</dbReference>
<accession>A0A0G0WAQ0</accession>
<dbReference type="EMBL" id="LBZM01000008">
    <property type="protein sequence ID" value="KKR72302.1"/>
    <property type="molecule type" value="Genomic_DNA"/>
</dbReference>
<evidence type="ECO:0000256" key="7">
    <source>
        <dbReference type="ARBA" id="ARBA00022840"/>
    </source>
</evidence>
<evidence type="ECO:0000313" key="14">
    <source>
        <dbReference type="Proteomes" id="UP000034664"/>
    </source>
</evidence>
<comment type="subunit">
    <text evidence="3 10">Monomer.</text>
</comment>
<evidence type="ECO:0000256" key="6">
    <source>
        <dbReference type="ARBA" id="ARBA00022741"/>
    </source>
</evidence>
<evidence type="ECO:0000256" key="10">
    <source>
        <dbReference type="HAMAP-Rule" id="MF_00022"/>
    </source>
</evidence>
<dbReference type="InterPro" id="IPR045462">
    <property type="entry name" value="aa-tRNA-synth_I_cd-bd"/>
</dbReference>
<evidence type="ECO:0000256" key="5">
    <source>
        <dbReference type="ARBA" id="ARBA00022598"/>
    </source>
</evidence>
<keyword evidence="5 10" id="KW-0436">Ligase</keyword>
<dbReference type="InterPro" id="IPR001412">
    <property type="entry name" value="aa-tRNA-synth_I_CS"/>
</dbReference>
<keyword evidence="8 10" id="KW-0648">Protein biosynthesis</keyword>
<dbReference type="EC" id="6.1.1.17" evidence="10"/>
<dbReference type="InterPro" id="IPR020751">
    <property type="entry name" value="aa-tRNA-synth_I_codon-bd_sub2"/>
</dbReference>
<dbReference type="Pfam" id="PF19269">
    <property type="entry name" value="Anticodon_2"/>
    <property type="match status" value="1"/>
</dbReference>
<reference evidence="13 14" key="1">
    <citation type="journal article" date="2015" name="Nature">
        <title>rRNA introns, odd ribosomes, and small enigmatic genomes across a large radiation of phyla.</title>
        <authorList>
            <person name="Brown C.T."/>
            <person name="Hug L.A."/>
            <person name="Thomas B.C."/>
            <person name="Sharon I."/>
            <person name="Castelle C.J."/>
            <person name="Singh A."/>
            <person name="Wilkins M.J."/>
            <person name="Williams K.H."/>
            <person name="Banfield J.F."/>
        </authorList>
    </citation>
    <scope>NUCLEOTIDE SEQUENCE [LARGE SCALE GENOMIC DNA]</scope>
</reference>
<sequence>MVKQLRTVRTRIAPSPTGENLHIGNVYTALINYAWAKKHSGQFIVRIEDTDQKRKVKGSEEKILESLKWFGLNPDEEIVHQSERLDIYKKYAEELVEKDHAYYCDCSSERLETARKEMQKKGVPPKYDRYCLNRQKEIDKSKAVIRMKIPDEYKGEHAVSWDDVIRDFILVEFKVLDDQVILKSDGYPTYHLAVVVDDHLMEISHVIRAEEWISSTPKHILLYNFFGWKQPQFAHVPILRNPDKSKLSKRRNPVWANWYRKEGFLPEAILNYLATLGWSHPQGKDIFNLDEFIDKIELTNIQTTGPVFDIVKLEWFNGEYIRSKPIQELGELLYQCINTLVHEPSKDLVMKTVPLIQTRIKKLSEYWPLCEFFFKCPTSFEKEIDKEWMKKVTERLSLLSRWTHDTLYRELAELAQSFGSSKSKFFMDIRIAVTGKKIGPPLFESMEVLGKEESIERLKSAI</sequence>
<dbReference type="GO" id="GO:0005524">
    <property type="term" value="F:ATP binding"/>
    <property type="evidence" value="ECO:0007669"/>
    <property type="project" value="UniProtKB-UniRule"/>
</dbReference>
<evidence type="ECO:0000259" key="12">
    <source>
        <dbReference type="Pfam" id="PF19269"/>
    </source>
</evidence>
<protein>
    <recommendedName>
        <fullName evidence="10">Glutamate--tRNA ligase</fullName>
        <ecNumber evidence="10">6.1.1.17</ecNumber>
    </recommendedName>
    <alternativeName>
        <fullName evidence="10">Glutamyl-tRNA synthetase</fullName>
        <shortName evidence="10">GluRS</shortName>
    </alternativeName>
</protein>
<comment type="caution">
    <text evidence="13">The sequence shown here is derived from an EMBL/GenBank/DDBJ whole genome shotgun (WGS) entry which is preliminary data.</text>
</comment>
<dbReference type="Gene3D" id="3.40.50.620">
    <property type="entry name" value="HUPs"/>
    <property type="match status" value="1"/>
</dbReference>
<dbReference type="GO" id="GO:0008270">
    <property type="term" value="F:zinc ion binding"/>
    <property type="evidence" value="ECO:0007669"/>
    <property type="project" value="InterPro"/>
</dbReference>
<evidence type="ECO:0000256" key="8">
    <source>
        <dbReference type="ARBA" id="ARBA00022917"/>
    </source>
</evidence>
<dbReference type="GO" id="GO:0000049">
    <property type="term" value="F:tRNA binding"/>
    <property type="evidence" value="ECO:0007669"/>
    <property type="project" value="InterPro"/>
</dbReference>
<comment type="similarity">
    <text evidence="2 10">Belongs to the class-I aminoacyl-tRNA synthetase family. Glutamate--tRNA ligase type 1 subfamily.</text>
</comment>
<feature type="short sequence motif" description="'KMSKS' region" evidence="10">
    <location>
        <begin position="246"/>
        <end position="250"/>
    </location>
</feature>
<dbReference type="InterPro" id="IPR020058">
    <property type="entry name" value="Glu/Gln-tRNA-synth_Ib_cat-dom"/>
</dbReference>
<evidence type="ECO:0000256" key="9">
    <source>
        <dbReference type="ARBA" id="ARBA00023146"/>
    </source>
</evidence>
<dbReference type="AlphaFoldDB" id="A0A0G0WAQ0"/>
<dbReference type="InterPro" id="IPR033910">
    <property type="entry name" value="GluRS_core"/>
</dbReference>
<keyword evidence="9 10" id="KW-0030">Aminoacyl-tRNA synthetase</keyword>
<dbReference type="Proteomes" id="UP000034664">
    <property type="component" value="Unassembled WGS sequence"/>
</dbReference>
<dbReference type="SUPFAM" id="SSF52374">
    <property type="entry name" value="Nucleotidylyl transferase"/>
    <property type="match status" value="1"/>
</dbReference>
<dbReference type="CDD" id="cd00808">
    <property type="entry name" value="GluRS_core"/>
    <property type="match status" value="1"/>
</dbReference>
<dbReference type="GO" id="GO:0005829">
    <property type="term" value="C:cytosol"/>
    <property type="evidence" value="ECO:0007669"/>
    <property type="project" value="TreeGrafter"/>
</dbReference>
<dbReference type="GO" id="GO:0004818">
    <property type="term" value="F:glutamate-tRNA ligase activity"/>
    <property type="evidence" value="ECO:0007669"/>
    <property type="project" value="UniProtKB-UniRule"/>
</dbReference>
<feature type="binding site" evidence="10">
    <location>
        <position position="249"/>
    </location>
    <ligand>
        <name>ATP</name>
        <dbReference type="ChEBI" id="CHEBI:30616"/>
    </ligand>
</feature>
<comment type="caution">
    <text evidence="10">Lacks conserved residue(s) required for the propagation of feature annotation.</text>
</comment>
<dbReference type="Pfam" id="PF00749">
    <property type="entry name" value="tRNA-synt_1c"/>
    <property type="match status" value="1"/>
</dbReference>
<feature type="domain" description="Aminoacyl-tRNA synthetase class I anticodon-binding" evidence="12">
    <location>
        <begin position="344"/>
        <end position="462"/>
    </location>
</feature>
<dbReference type="PANTHER" id="PTHR43311:SF2">
    <property type="entry name" value="GLUTAMATE--TRNA LIGASE, MITOCHONDRIAL-RELATED"/>
    <property type="match status" value="1"/>
</dbReference>
<feature type="domain" description="Glutamyl/glutaminyl-tRNA synthetase class Ib catalytic" evidence="11">
    <location>
        <begin position="8"/>
        <end position="315"/>
    </location>
</feature>
<evidence type="ECO:0000256" key="4">
    <source>
        <dbReference type="ARBA" id="ARBA00022490"/>
    </source>
</evidence>
<comment type="catalytic activity">
    <reaction evidence="10">
        <text>tRNA(Glu) + L-glutamate + ATP = L-glutamyl-tRNA(Glu) + AMP + diphosphate</text>
        <dbReference type="Rhea" id="RHEA:23540"/>
        <dbReference type="Rhea" id="RHEA-COMP:9663"/>
        <dbReference type="Rhea" id="RHEA-COMP:9680"/>
        <dbReference type="ChEBI" id="CHEBI:29985"/>
        <dbReference type="ChEBI" id="CHEBI:30616"/>
        <dbReference type="ChEBI" id="CHEBI:33019"/>
        <dbReference type="ChEBI" id="CHEBI:78442"/>
        <dbReference type="ChEBI" id="CHEBI:78520"/>
        <dbReference type="ChEBI" id="CHEBI:456215"/>
        <dbReference type="EC" id="6.1.1.17"/>
    </reaction>
</comment>
<dbReference type="GO" id="GO:0006424">
    <property type="term" value="P:glutamyl-tRNA aminoacylation"/>
    <property type="evidence" value="ECO:0007669"/>
    <property type="project" value="UniProtKB-UniRule"/>
</dbReference>
<dbReference type="PATRIC" id="fig|1618482.3.peg.452"/>
<dbReference type="PROSITE" id="PS00178">
    <property type="entry name" value="AA_TRNA_LIGASE_I"/>
    <property type="match status" value="1"/>
</dbReference>
<comment type="function">
    <text evidence="10">Catalyzes the attachment of glutamate to tRNA(Glu) in a two-step reaction: glutamate is first activated by ATP to form Glu-AMP and then transferred to the acceptor end of tRNA(Glu).</text>
</comment>
<dbReference type="Gene3D" id="1.10.10.350">
    <property type="match status" value="1"/>
</dbReference>
<dbReference type="InterPro" id="IPR049940">
    <property type="entry name" value="GluQ/Sye"/>
</dbReference>
<keyword evidence="7 10" id="KW-0067">ATP-binding</keyword>
<evidence type="ECO:0000256" key="1">
    <source>
        <dbReference type="ARBA" id="ARBA00004496"/>
    </source>
</evidence>
<dbReference type="NCBIfam" id="TIGR00464">
    <property type="entry name" value="gltX_bact"/>
    <property type="match status" value="1"/>
</dbReference>
<dbReference type="FunFam" id="3.40.50.620:FF:000007">
    <property type="entry name" value="Glutamate--tRNA ligase"/>
    <property type="match status" value="1"/>
</dbReference>
<gene>
    <name evidence="10" type="primary">gltX</name>
    <name evidence="13" type="ORF">UU14_C0008G0029</name>
</gene>
<evidence type="ECO:0000259" key="11">
    <source>
        <dbReference type="Pfam" id="PF00749"/>
    </source>
</evidence>
<dbReference type="HAMAP" id="MF_00022">
    <property type="entry name" value="Glu_tRNA_synth_type1"/>
    <property type="match status" value="1"/>
</dbReference>
<evidence type="ECO:0000256" key="2">
    <source>
        <dbReference type="ARBA" id="ARBA00007894"/>
    </source>
</evidence>
<dbReference type="PRINTS" id="PR00987">
    <property type="entry name" value="TRNASYNTHGLU"/>
</dbReference>
<dbReference type="InterPro" id="IPR000924">
    <property type="entry name" value="Glu/Gln-tRNA-synth"/>
</dbReference>
<dbReference type="InterPro" id="IPR008925">
    <property type="entry name" value="aa_tRNA-synth_I_cd-bd_sf"/>
</dbReference>
<organism evidence="13 14">
    <name type="scientific">Candidatus Roizmanbacteria bacterium GW2011_GWB1_40_7</name>
    <dbReference type="NCBI Taxonomy" id="1618482"/>
    <lineage>
        <taxon>Bacteria</taxon>
        <taxon>Candidatus Roizmaniibacteriota</taxon>
    </lineage>
</organism>
<dbReference type="InterPro" id="IPR004527">
    <property type="entry name" value="Glu-tRNA-ligase_bac/mito"/>
</dbReference>
<evidence type="ECO:0000256" key="3">
    <source>
        <dbReference type="ARBA" id="ARBA00011245"/>
    </source>
</evidence>
<evidence type="ECO:0000313" key="13">
    <source>
        <dbReference type="EMBL" id="KKR72302.1"/>
    </source>
</evidence>
<comment type="subcellular location">
    <subcellularLocation>
        <location evidence="1 10">Cytoplasm</location>
    </subcellularLocation>
</comment>
<dbReference type="SUPFAM" id="SSF48163">
    <property type="entry name" value="An anticodon-binding domain of class I aminoacyl-tRNA synthetases"/>
    <property type="match status" value="1"/>
</dbReference>
<dbReference type="PANTHER" id="PTHR43311">
    <property type="entry name" value="GLUTAMATE--TRNA LIGASE"/>
    <property type="match status" value="1"/>
</dbReference>
<proteinExistence type="inferred from homology"/>
<keyword evidence="4 10" id="KW-0963">Cytoplasm</keyword>